<dbReference type="InterPro" id="IPR006091">
    <property type="entry name" value="Acyl-CoA_Oxase/DH_mid-dom"/>
</dbReference>
<evidence type="ECO:0000256" key="3">
    <source>
        <dbReference type="ARBA" id="ARBA00022630"/>
    </source>
</evidence>
<feature type="domain" description="Acyl-CoA oxidase/dehydrogenase middle" evidence="6">
    <location>
        <begin position="122"/>
        <end position="180"/>
    </location>
</feature>
<evidence type="ECO:0000256" key="1">
    <source>
        <dbReference type="ARBA" id="ARBA00001974"/>
    </source>
</evidence>
<organism evidence="8 9">
    <name type="scientific">Proteus mirabilis</name>
    <dbReference type="NCBI Taxonomy" id="584"/>
    <lineage>
        <taxon>Bacteria</taxon>
        <taxon>Pseudomonadati</taxon>
        <taxon>Pseudomonadota</taxon>
        <taxon>Gammaproteobacteria</taxon>
        <taxon>Enterobacterales</taxon>
        <taxon>Morganellaceae</taxon>
        <taxon>Proteus</taxon>
    </lineage>
</organism>
<dbReference type="Pfam" id="PF02770">
    <property type="entry name" value="Acyl-CoA_dh_M"/>
    <property type="match status" value="1"/>
</dbReference>
<evidence type="ECO:0000313" key="9">
    <source>
        <dbReference type="Proteomes" id="UP000251485"/>
    </source>
</evidence>
<dbReference type="SUPFAM" id="SSF56645">
    <property type="entry name" value="Acyl-CoA dehydrogenase NM domain-like"/>
    <property type="match status" value="1"/>
</dbReference>
<accession>A0A2X2C9U4</accession>
<dbReference type="GO" id="GO:0050660">
    <property type="term" value="F:flavin adenine dinucleotide binding"/>
    <property type="evidence" value="ECO:0007669"/>
    <property type="project" value="InterPro"/>
</dbReference>
<dbReference type="GO" id="GO:0016937">
    <property type="term" value="F:short-chain fatty acyl-CoA dehydrogenase activity"/>
    <property type="evidence" value="ECO:0007669"/>
    <property type="project" value="UniProtKB-EC"/>
</dbReference>
<keyword evidence="5 8" id="KW-0560">Oxidoreductase</keyword>
<dbReference type="Pfam" id="PF02771">
    <property type="entry name" value="Acyl-CoA_dh_N"/>
    <property type="match status" value="1"/>
</dbReference>
<dbReference type="Proteomes" id="UP000251485">
    <property type="component" value="Unassembled WGS sequence"/>
</dbReference>
<dbReference type="Gene3D" id="2.40.110.10">
    <property type="entry name" value="Butyryl-CoA Dehydrogenase, subunit A, domain 2"/>
    <property type="match status" value="1"/>
</dbReference>
<feature type="domain" description="Acyl-CoA dehydrogenase/oxidase N-terminal" evidence="7">
    <location>
        <begin position="6"/>
        <end position="118"/>
    </location>
</feature>
<dbReference type="AlphaFoldDB" id="A0A2X2C9U4"/>
<protein>
    <submittedName>
        <fullName evidence="8">Crotonobetainyl-CoA dehydrogenase</fullName>
        <ecNumber evidence="8">1.3.8.1</ecNumber>
    </submittedName>
</protein>
<comment type="cofactor">
    <cofactor evidence="1">
        <name>FAD</name>
        <dbReference type="ChEBI" id="CHEBI:57692"/>
    </cofactor>
</comment>
<proteinExistence type="inferred from homology"/>
<dbReference type="InterPro" id="IPR046373">
    <property type="entry name" value="Acyl-CoA_Oxase/DH_mid-dom_sf"/>
</dbReference>
<dbReference type="EMBL" id="UAUE01000039">
    <property type="protein sequence ID" value="SPZ04094.1"/>
    <property type="molecule type" value="Genomic_DNA"/>
</dbReference>
<name>A0A2X2C9U4_PROMI</name>
<evidence type="ECO:0000256" key="2">
    <source>
        <dbReference type="ARBA" id="ARBA00009347"/>
    </source>
</evidence>
<keyword evidence="3" id="KW-0285">Flavoprotein</keyword>
<dbReference type="InterPro" id="IPR013786">
    <property type="entry name" value="AcylCoA_DH/ox_N"/>
</dbReference>
<evidence type="ECO:0000259" key="6">
    <source>
        <dbReference type="Pfam" id="PF02770"/>
    </source>
</evidence>
<evidence type="ECO:0000313" key="8">
    <source>
        <dbReference type="EMBL" id="SPZ04094.1"/>
    </source>
</evidence>
<keyword evidence="4" id="KW-0274">FAD</keyword>
<evidence type="ECO:0000259" key="7">
    <source>
        <dbReference type="Pfam" id="PF02771"/>
    </source>
</evidence>
<dbReference type="InterPro" id="IPR037069">
    <property type="entry name" value="AcylCoA_DH/ox_N_sf"/>
</dbReference>
<dbReference type="PANTHER" id="PTHR43884:SF12">
    <property type="entry name" value="ISOVALERYL-COA DEHYDROGENASE, MITOCHONDRIAL-RELATED"/>
    <property type="match status" value="1"/>
</dbReference>
<dbReference type="InterPro" id="IPR009100">
    <property type="entry name" value="AcylCoA_DH/oxidase_NM_dom_sf"/>
</dbReference>
<dbReference type="Gene3D" id="1.10.540.10">
    <property type="entry name" value="Acyl-CoA dehydrogenase/oxidase, N-terminal domain"/>
    <property type="match status" value="1"/>
</dbReference>
<evidence type="ECO:0000256" key="5">
    <source>
        <dbReference type="ARBA" id="ARBA00023002"/>
    </source>
</evidence>
<comment type="similarity">
    <text evidence="2">Belongs to the acyl-CoA dehydrogenase family.</text>
</comment>
<dbReference type="PANTHER" id="PTHR43884">
    <property type="entry name" value="ACYL-COA DEHYDROGENASE"/>
    <property type="match status" value="1"/>
</dbReference>
<dbReference type="FunFam" id="1.10.540.10:FF:000002">
    <property type="entry name" value="Acyl-CoA dehydrogenase FadE19"/>
    <property type="match status" value="1"/>
</dbReference>
<dbReference type="EC" id="1.3.8.1" evidence="8"/>
<reference evidence="8 9" key="1">
    <citation type="submission" date="2018-06" db="EMBL/GenBank/DDBJ databases">
        <authorList>
            <consortium name="Pathogen Informatics"/>
            <person name="Doyle S."/>
        </authorList>
    </citation>
    <scope>NUCLEOTIDE SEQUENCE [LARGE SCALE GENOMIC DNA]</scope>
    <source>
        <strain evidence="8 9">NCTC10975</strain>
    </source>
</reference>
<evidence type="ECO:0000256" key="4">
    <source>
        <dbReference type="ARBA" id="ARBA00022827"/>
    </source>
</evidence>
<gene>
    <name evidence="8" type="primary">caiA_1</name>
    <name evidence="8" type="ORF">NCTC10975_05172</name>
</gene>
<sequence>MDFQLTEEQVLIRDTVREFVENDIKPIAGAIDKEHRFPSESIAPMAELGLFGFNIDETYGGTEADAISYVLATEEMAKVSASHAMIMGSQCSLTGPIIQKYADEETKARILPGVVSGEKLGCFCLSEPSAGCDAAAQETTAVRQGDNYVINGSKLWITAAPQGAFFIVFAMTNKSKGRKRDHGILS</sequence>